<dbReference type="GO" id="GO:0005576">
    <property type="term" value="C:extracellular region"/>
    <property type="evidence" value="ECO:0007669"/>
    <property type="project" value="TreeGrafter"/>
</dbReference>
<dbReference type="OrthoDB" id="1887033at2759"/>
<dbReference type="Proteomes" id="UP000775547">
    <property type="component" value="Unassembled WGS sequence"/>
</dbReference>
<dbReference type="PANTHER" id="PTHR31297:SF42">
    <property type="entry name" value="GLYCOSIDE HYDROLASE FAMILY 5 DOMAIN-CONTAINING PROTEIN"/>
    <property type="match status" value="1"/>
</dbReference>
<dbReference type="Gene3D" id="3.20.20.80">
    <property type="entry name" value="Glycosidases"/>
    <property type="match status" value="1"/>
</dbReference>
<evidence type="ECO:0000256" key="1">
    <source>
        <dbReference type="ARBA" id="ARBA00005641"/>
    </source>
</evidence>
<keyword evidence="3" id="KW-0326">Glycosidase</keyword>
<evidence type="ECO:0000256" key="3">
    <source>
        <dbReference type="ARBA" id="ARBA00023295"/>
    </source>
</evidence>
<organism evidence="4 5">
    <name type="scientific">Asterophora parasitica</name>
    <dbReference type="NCBI Taxonomy" id="117018"/>
    <lineage>
        <taxon>Eukaryota</taxon>
        <taxon>Fungi</taxon>
        <taxon>Dikarya</taxon>
        <taxon>Basidiomycota</taxon>
        <taxon>Agaricomycotina</taxon>
        <taxon>Agaricomycetes</taxon>
        <taxon>Agaricomycetidae</taxon>
        <taxon>Agaricales</taxon>
        <taxon>Tricholomatineae</taxon>
        <taxon>Lyophyllaceae</taxon>
        <taxon>Asterophora</taxon>
    </lineage>
</organism>
<keyword evidence="2" id="KW-0378">Hydrolase</keyword>
<evidence type="ECO:0000313" key="5">
    <source>
        <dbReference type="Proteomes" id="UP000775547"/>
    </source>
</evidence>
<dbReference type="GO" id="GO:0008422">
    <property type="term" value="F:beta-glucosidase activity"/>
    <property type="evidence" value="ECO:0007669"/>
    <property type="project" value="TreeGrafter"/>
</dbReference>
<evidence type="ECO:0008006" key="6">
    <source>
        <dbReference type="Google" id="ProtNLM"/>
    </source>
</evidence>
<evidence type="ECO:0000256" key="2">
    <source>
        <dbReference type="ARBA" id="ARBA00022801"/>
    </source>
</evidence>
<dbReference type="AlphaFoldDB" id="A0A9P7FXS7"/>
<dbReference type="InterPro" id="IPR017853">
    <property type="entry name" value="GH"/>
</dbReference>
<dbReference type="GO" id="GO:0009986">
    <property type="term" value="C:cell surface"/>
    <property type="evidence" value="ECO:0007669"/>
    <property type="project" value="TreeGrafter"/>
</dbReference>
<proteinExistence type="inferred from homology"/>
<evidence type="ECO:0000313" key="4">
    <source>
        <dbReference type="EMBL" id="KAG5640502.1"/>
    </source>
</evidence>
<reference evidence="4" key="1">
    <citation type="submission" date="2020-07" db="EMBL/GenBank/DDBJ databases">
        <authorList>
            <person name="Nieuwenhuis M."/>
            <person name="Van De Peppel L.J.J."/>
        </authorList>
    </citation>
    <scope>NUCLEOTIDE SEQUENCE</scope>
    <source>
        <strain evidence="4">AP01</strain>
        <tissue evidence="4">Mycelium</tissue>
    </source>
</reference>
<gene>
    <name evidence="4" type="ORF">DXG03_008285</name>
</gene>
<comment type="caution">
    <text evidence="4">The sequence shown here is derived from an EMBL/GenBank/DDBJ whole genome shotgun (WGS) entry which is preliminary data.</text>
</comment>
<name>A0A9P7FXS7_9AGAR</name>
<dbReference type="GO" id="GO:0009251">
    <property type="term" value="P:glucan catabolic process"/>
    <property type="evidence" value="ECO:0007669"/>
    <property type="project" value="TreeGrafter"/>
</dbReference>
<dbReference type="InterPro" id="IPR050386">
    <property type="entry name" value="Glycosyl_hydrolase_5"/>
</dbReference>
<dbReference type="SUPFAM" id="SSF51445">
    <property type="entry name" value="(Trans)glycosidases"/>
    <property type="match status" value="1"/>
</dbReference>
<sequence length="256" mass="28475">MDAKKTPGHGEFQKNFVLTVRAVEYLLGITLPSLKLKANVNVNLSTNITATLGLAGALPPIFPPEVRSVILEAIPILTKLGIKLALKDLFSFNLKTQAEPLVTNFMDINWQYNNPANPADAALGPQIYDNHLYYSFGGVADPNENAYLTHICNLDRIEKDASLGNAPLYFGEWALPTQFQASDAFLRKWADAQKRAYSQGAGWIFWNFKVEQPSTARQWSYLEGVKRGYLTRDPSQYNDPRVCDPYVRTSAAAATS</sequence>
<comment type="similarity">
    <text evidence="1">Belongs to the glycosyl hydrolase 5 (cellulase A) family.</text>
</comment>
<accession>A0A9P7FXS7</accession>
<reference evidence="4" key="2">
    <citation type="submission" date="2021-10" db="EMBL/GenBank/DDBJ databases">
        <title>Phylogenomics reveals ancestral predisposition of the termite-cultivated fungus Termitomyces towards a domesticated lifestyle.</title>
        <authorList>
            <person name="Auxier B."/>
            <person name="Grum-Grzhimaylo A."/>
            <person name="Cardenas M.E."/>
            <person name="Lodge J.D."/>
            <person name="Laessoe T."/>
            <person name="Pedersen O."/>
            <person name="Smith M.E."/>
            <person name="Kuyper T.W."/>
            <person name="Franco-Molano E.A."/>
            <person name="Baroni T.J."/>
            <person name="Aanen D.K."/>
        </authorList>
    </citation>
    <scope>NUCLEOTIDE SEQUENCE</scope>
    <source>
        <strain evidence="4">AP01</strain>
        <tissue evidence="4">Mycelium</tissue>
    </source>
</reference>
<dbReference type="EMBL" id="JABCKV010000675">
    <property type="protein sequence ID" value="KAG5640502.1"/>
    <property type="molecule type" value="Genomic_DNA"/>
</dbReference>
<dbReference type="PANTHER" id="PTHR31297">
    <property type="entry name" value="GLUCAN ENDO-1,6-BETA-GLUCOSIDASE B"/>
    <property type="match status" value="1"/>
</dbReference>
<keyword evidence="5" id="KW-1185">Reference proteome</keyword>
<protein>
    <recommendedName>
        <fullName evidence="6">Glycoside hydrolase family 5 protein</fullName>
    </recommendedName>
</protein>